<evidence type="ECO:0000313" key="4">
    <source>
        <dbReference type="Proteomes" id="UP001337655"/>
    </source>
</evidence>
<feature type="compositionally biased region" description="Basic and acidic residues" evidence="2">
    <location>
        <begin position="697"/>
        <end position="707"/>
    </location>
</feature>
<evidence type="ECO:0000256" key="1">
    <source>
        <dbReference type="ARBA" id="ARBA00009884"/>
    </source>
</evidence>
<dbReference type="Proteomes" id="UP001337655">
    <property type="component" value="Unassembled WGS sequence"/>
</dbReference>
<evidence type="ECO:0000313" key="3">
    <source>
        <dbReference type="EMBL" id="KAK5165506.1"/>
    </source>
</evidence>
<feature type="region of interest" description="Disordered" evidence="2">
    <location>
        <begin position="465"/>
        <end position="484"/>
    </location>
</feature>
<dbReference type="Gene3D" id="3.40.50.2060">
    <property type="match status" value="1"/>
</dbReference>
<evidence type="ECO:0000256" key="2">
    <source>
        <dbReference type="SAM" id="MobiDB-lite"/>
    </source>
</evidence>
<dbReference type="PIRSF" id="PIRSF005715">
    <property type="entry name" value="VPS45_Sec1"/>
    <property type="match status" value="1"/>
</dbReference>
<sequence length="720" mass="81259">MGVSLIDAQRDVILGHIHHITKHDWKVLVVDRDSRRLLDNVIDEDALLNENITNIEQITDRRPTNRDVDALYFLTPQPHIVDCVMADFQKRKYKRAHLVWTSLLHPALRDRIDKSQIAREQIDHFTVLNTEYYPRESHLVTFRDPWSFPILFHPACNNLVRQHMEDVAQKIVGVCVALGEYPTIRYYRPRTPTHEASILCSHLARFVQDELDLYAKFHNDFPPPTTRPRGTLYILDRSIDLMGPLLHEFTYQAMAHDLLPIQESDKITYRVTINEGQPDQEIKDIAITEKDKIWLENRHRHMKDVIEKLMADFQRFIKDNPNFTNKAGDEGGNSLNAIKDMLAGLPQFQEMKEAYALHLGMAQECMNRFQGWKLGELSSVEQTCATGLDEDYKKPKGLADQIIRTLDEDDVTPPDRLRLLLLYLLHRDGLLPADVSKLLAHAQLPQQDTQILTNLELLGARTSRALKDPRPAPPPLFPRKPPPLAGAQEEFLSSRYEPAVQSLLECHAAGTLDANVFPYTKPPLDLGADQAQQVSATSLRSAKPTWAKSARSNVSAENRQRVIVFMAGGATYAEARACYEVGRSTGREVFLTTSHMLTPQLFVRQVSDLSVDKRRLGIPAEQPKQQAPAHLFEPDEVPKPKVAPQAPAQQQQQRPAAPSAPRPPEQGMAGMKLDGRANGNAPGAGGAAAQANSSAKLTKDKDKDREKEKKRHHFGFGRKG</sequence>
<feature type="compositionally biased region" description="Basic residues" evidence="2">
    <location>
        <begin position="708"/>
        <end position="720"/>
    </location>
</feature>
<dbReference type="InterPro" id="IPR036045">
    <property type="entry name" value="Sec1-like_sf"/>
</dbReference>
<name>A0AAV9NZB7_9PEZI</name>
<dbReference type="InterPro" id="IPR001619">
    <property type="entry name" value="Sec1-like"/>
</dbReference>
<feature type="compositionally biased region" description="Low complexity" evidence="2">
    <location>
        <begin position="676"/>
        <end position="695"/>
    </location>
</feature>
<dbReference type="AlphaFoldDB" id="A0AAV9NZB7"/>
<keyword evidence="4" id="KW-1185">Reference proteome</keyword>
<dbReference type="Gene3D" id="3.40.50.1910">
    <property type="match status" value="1"/>
</dbReference>
<dbReference type="Gene3D" id="1.25.40.60">
    <property type="match status" value="1"/>
</dbReference>
<dbReference type="InterPro" id="IPR043154">
    <property type="entry name" value="Sec-1-like_dom1"/>
</dbReference>
<dbReference type="GeneID" id="89930367"/>
<reference evidence="3 4" key="1">
    <citation type="submission" date="2023-08" db="EMBL/GenBank/DDBJ databases">
        <title>Black Yeasts Isolated from many extreme environments.</title>
        <authorList>
            <person name="Coleine C."/>
            <person name="Stajich J.E."/>
            <person name="Selbmann L."/>
        </authorList>
    </citation>
    <scope>NUCLEOTIDE SEQUENCE [LARGE SCALE GENOMIC DNA]</scope>
    <source>
        <strain evidence="3 4">CCFEE 5935</strain>
    </source>
</reference>
<comment type="caution">
    <text evidence="3">The sequence shown here is derived from an EMBL/GenBank/DDBJ whole genome shotgun (WGS) entry which is preliminary data.</text>
</comment>
<protein>
    <submittedName>
        <fullName evidence="3">Syntaxin binding protein 1</fullName>
    </submittedName>
</protein>
<dbReference type="GO" id="GO:0016192">
    <property type="term" value="P:vesicle-mediated transport"/>
    <property type="evidence" value="ECO:0007669"/>
    <property type="project" value="InterPro"/>
</dbReference>
<dbReference type="Pfam" id="PF00995">
    <property type="entry name" value="Sec1"/>
    <property type="match status" value="1"/>
</dbReference>
<dbReference type="EMBL" id="JAVRRT010000016">
    <property type="protein sequence ID" value="KAK5165506.1"/>
    <property type="molecule type" value="Genomic_DNA"/>
</dbReference>
<comment type="similarity">
    <text evidence="1">Belongs to the STXBP/unc-18/SEC1 family.</text>
</comment>
<feature type="compositionally biased region" description="Low complexity" evidence="2">
    <location>
        <begin position="640"/>
        <end position="657"/>
    </location>
</feature>
<proteinExistence type="inferred from homology"/>
<dbReference type="InterPro" id="IPR043127">
    <property type="entry name" value="Sec-1-like_dom3a"/>
</dbReference>
<accession>A0AAV9NZB7</accession>
<dbReference type="SUPFAM" id="SSF56815">
    <property type="entry name" value="Sec1/munc18-like (SM) proteins"/>
    <property type="match status" value="1"/>
</dbReference>
<organism evidence="3 4">
    <name type="scientific">Saxophila tyrrhenica</name>
    <dbReference type="NCBI Taxonomy" id="1690608"/>
    <lineage>
        <taxon>Eukaryota</taxon>
        <taxon>Fungi</taxon>
        <taxon>Dikarya</taxon>
        <taxon>Ascomycota</taxon>
        <taxon>Pezizomycotina</taxon>
        <taxon>Dothideomycetes</taxon>
        <taxon>Dothideomycetidae</taxon>
        <taxon>Mycosphaerellales</taxon>
        <taxon>Extremaceae</taxon>
        <taxon>Saxophila</taxon>
    </lineage>
</organism>
<dbReference type="InterPro" id="IPR027482">
    <property type="entry name" value="Sec1-like_dom2"/>
</dbReference>
<dbReference type="RefSeq" id="XP_064655590.1">
    <property type="nucleotide sequence ID" value="XM_064806264.1"/>
</dbReference>
<dbReference type="PANTHER" id="PTHR11679">
    <property type="entry name" value="VESICLE PROTEIN SORTING-ASSOCIATED"/>
    <property type="match status" value="1"/>
</dbReference>
<dbReference type="Gene3D" id="3.90.830.10">
    <property type="entry name" value="Syntaxin Binding Protein 1, Chain A, domain 2"/>
    <property type="match status" value="1"/>
</dbReference>
<feature type="region of interest" description="Disordered" evidence="2">
    <location>
        <begin position="635"/>
        <end position="720"/>
    </location>
</feature>
<gene>
    <name evidence="3" type="primary">sec1</name>
    <name evidence="3" type="ORF">LTR77_009035</name>
</gene>
<feature type="compositionally biased region" description="Pro residues" evidence="2">
    <location>
        <begin position="471"/>
        <end position="484"/>
    </location>
</feature>